<keyword evidence="1" id="KW-0812">Transmembrane</keyword>
<accession>A0A7H8QFV5</accession>
<keyword evidence="2" id="KW-0614">Plasmid</keyword>
<sequence>MQRLDLRIILLGIAILILAIVSFNLYLSSNETKEENKELKEEVERLKTVQSMEQAIYTRTEEFLRATLEGGSIEFFSDSFREEAEQQLEQDEELHDGSRSQMENFEIFNISVRQMDEAYQVYAIYKVSLTGIEGELENPGQQPLLYLTSRIKWIEEEGEWRVDAHELETLASGEEVEEAISNG</sequence>
<keyword evidence="1" id="KW-0472">Membrane</keyword>
<dbReference type="RefSeq" id="WP_176295288.1">
    <property type="nucleotide sequence ID" value="NZ_CP051179.1"/>
</dbReference>
<keyword evidence="3" id="KW-1185">Reference proteome</keyword>
<proteinExistence type="predicted"/>
<evidence type="ECO:0000313" key="3">
    <source>
        <dbReference type="Proteomes" id="UP000509222"/>
    </source>
</evidence>
<dbReference type="Proteomes" id="UP000509222">
    <property type="component" value="Plasmid unnamed2"/>
</dbReference>
<reference evidence="3" key="1">
    <citation type="submission" date="2020-06" db="EMBL/GenBank/DDBJ databases">
        <title>Isolation of Planomicrobium glaciei.</title>
        <authorList>
            <person name="Malisova L."/>
            <person name="Safrankova R."/>
            <person name="Jakubu V."/>
            <person name="Spanelova P."/>
        </authorList>
    </citation>
    <scope>NUCLEOTIDE SEQUENCE [LARGE SCALE GENOMIC DNA]</scope>
    <source>
        <strain evidence="3">NRL-ATB46093</strain>
        <plasmid evidence="3">unnamed2</plasmid>
    </source>
</reference>
<evidence type="ECO:0008006" key="4">
    <source>
        <dbReference type="Google" id="ProtNLM"/>
    </source>
</evidence>
<gene>
    <name evidence="2" type="ORF">HF394_19745</name>
</gene>
<keyword evidence="1" id="KW-1133">Transmembrane helix</keyword>
<feature type="transmembrane region" description="Helical" evidence="1">
    <location>
        <begin position="6"/>
        <end position="27"/>
    </location>
</feature>
<name>A0A7H8QFV5_9BACL</name>
<dbReference type="EMBL" id="CP051179">
    <property type="protein sequence ID" value="QKX52864.1"/>
    <property type="molecule type" value="Genomic_DNA"/>
</dbReference>
<dbReference type="AlphaFoldDB" id="A0A7H8QFV5"/>
<evidence type="ECO:0000256" key="1">
    <source>
        <dbReference type="SAM" id="Phobius"/>
    </source>
</evidence>
<organism evidence="2 3">
    <name type="scientific">Planococcus glaciei</name>
    <dbReference type="NCBI Taxonomy" id="459472"/>
    <lineage>
        <taxon>Bacteria</taxon>
        <taxon>Bacillati</taxon>
        <taxon>Bacillota</taxon>
        <taxon>Bacilli</taxon>
        <taxon>Bacillales</taxon>
        <taxon>Caryophanaceae</taxon>
        <taxon>Planococcus</taxon>
    </lineage>
</organism>
<evidence type="ECO:0000313" key="2">
    <source>
        <dbReference type="EMBL" id="QKX52864.1"/>
    </source>
</evidence>
<geneLocation type="plasmid" evidence="2 3">
    <name>unnamed2</name>
</geneLocation>
<protein>
    <recommendedName>
        <fullName evidence="4">DUF4440 domain-containing protein</fullName>
    </recommendedName>
</protein>